<dbReference type="PANTHER" id="PTHR10578:SF132">
    <property type="entry name" value="PEROXISOMAL (S)-2-HYDROXYACID OXIDASE GLO4"/>
    <property type="match status" value="1"/>
</dbReference>
<organism evidence="1 2">
    <name type="scientific">Brassica cretica</name>
    <name type="common">Mustard</name>
    <dbReference type="NCBI Taxonomy" id="69181"/>
    <lineage>
        <taxon>Eukaryota</taxon>
        <taxon>Viridiplantae</taxon>
        <taxon>Streptophyta</taxon>
        <taxon>Embryophyta</taxon>
        <taxon>Tracheophyta</taxon>
        <taxon>Spermatophyta</taxon>
        <taxon>Magnoliopsida</taxon>
        <taxon>eudicotyledons</taxon>
        <taxon>Gunneridae</taxon>
        <taxon>Pentapetalae</taxon>
        <taxon>rosids</taxon>
        <taxon>malvids</taxon>
        <taxon>Brassicales</taxon>
        <taxon>Brassicaceae</taxon>
        <taxon>Brassiceae</taxon>
        <taxon>Brassica</taxon>
    </lineage>
</organism>
<name>A0A8S9GHD7_BRACR</name>
<dbReference type="Gene3D" id="3.20.20.70">
    <property type="entry name" value="Aldolase class I"/>
    <property type="match status" value="1"/>
</dbReference>
<evidence type="ECO:0000313" key="1">
    <source>
        <dbReference type="EMBL" id="KAF2543777.1"/>
    </source>
</evidence>
<gene>
    <name evidence="1" type="ORF">F2Q68_00032763</name>
</gene>
<dbReference type="Proteomes" id="UP000712281">
    <property type="component" value="Unassembled WGS sequence"/>
</dbReference>
<reference evidence="1" key="1">
    <citation type="submission" date="2019-12" db="EMBL/GenBank/DDBJ databases">
        <title>Genome sequencing and annotation of Brassica cretica.</title>
        <authorList>
            <person name="Studholme D.J."/>
            <person name="Sarris P.F."/>
        </authorList>
    </citation>
    <scope>NUCLEOTIDE SEQUENCE</scope>
    <source>
        <strain evidence="1">PFS-001/15</strain>
        <tissue evidence="1">Leaf</tissue>
    </source>
</reference>
<proteinExistence type="predicted"/>
<evidence type="ECO:0008006" key="3">
    <source>
        <dbReference type="Google" id="ProtNLM"/>
    </source>
</evidence>
<dbReference type="EMBL" id="QGKW02002005">
    <property type="protein sequence ID" value="KAF2543777.1"/>
    <property type="molecule type" value="Genomic_DNA"/>
</dbReference>
<sequence length="77" mass="8910">MIFYIDMDQIVNVNEFQELAKRALPKMYYDFYSGGAEDQHTLKENVEAFTRIINLFSLTLGLETSSCGDVECLFLQM</sequence>
<dbReference type="AlphaFoldDB" id="A0A8S9GHD7"/>
<evidence type="ECO:0000313" key="2">
    <source>
        <dbReference type="Proteomes" id="UP000712281"/>
    </source>
</evidence>
<dbReference type="InterPro" id="IPR013785">
    <property type="entry name" value="Aldolase_TIM"/>
</dbReference>
<dbReference type="SUPFAM" id="SSF51395">
    <property type="entry name" value="FMN-linked oxidoreductases"/>
    <property type="match status" value="1"/>
</dbReference>
<accession>A0A8S9GHD7</accession>
<comment type="caution">
    <text evidence="1">The sequence shown here is derived from an EMBL/GenBank/DDBJ whole genome shotgun (WGS) entry which is preliminary data.</text>
</comment>
<protein>
    <recommendedName>
        <fullName evidence="3">FMN-dependent dehydrogenase domain-containing protein</fullName>
    </recommendedName>
</protein>
<dbReference type="PANTHER" id="PTHR10578">
    <property type="entry name" value="S -2-HYDROXY-ACID OXIDASE-RELATED"/>
    <property type="match status" value="1"/>
</dbReference>